<keyword evidence="7" id="KW-0408">Iron</keyword>
<dbReference type="UniPathway" id="UPA00252"/>
<dbReference type="CDD" id="cd03411">
    <property type="entry name" value="Ferrochelatase_N"/>
    <property type="match status" value="1"/>
</dbReference>
<keyword evidence="8" id="KW-0496">Mitochondrion</keyword>
<name>A0A0F7SCV2_9BASI</name>
<dbReference type="AlphaFoldDB" id="A0A0F7SCV2"/>
<evidence type="ECO:0000256" key="8">
    <source>
        <dbReference type="ARBA" id="ARBA00023128"/>
    </source>
</evidence>
<dbReference type="NCBIfam" id="TIGR00109">
    <property type="entry name" value="hemH"/>
    <property type="match status" value="1"/>
</dbReference>
<dbReference type="Pfam" id="PF00762">
    <property type="entry name" value="Ferrochelatase"/>
    <property type="match status" value="1"/>
</dbReference>
<evidence type="ECO:0000256" key="14">
    <source>
        <dbReference type="ARBA" id="ARBA00032440"/>
    </source>
</evidence>
<organism evidence="18 19">
    <name type="scientific">Sporisorium scitamineum</name>
    <dbReference type="NCBI Taxonomy" id="49012"/>
    <lineage>
        <taxon>Eukaryota</taxon>
        <taxon>Fungi</taxon>
        <taxon>Dikarya</taxon>
        <taxon>Basidiomycota</taxon>
        <taxon>Ustilaginomycotina</taxon>
        <taxon>Ustilaginomycetes</taxon>
        <taxon>Ustilaginales</taxon>
        <taxon>Ustilaginaceae</taxon>
        <taxon>Sporisorium</taxon>
    </lineage>
</organism>
<evidence type="ECO:0000256" key="13">
    <source>
        <dbReference type="ARBA" id="ARBA00029619"/>
    </source>
</evidence>
<reference evidence="19" key="1">
    <citation type="submission" date="2014-06" db="EMBL/GenBank/DDBJ databases">
        <authorList>
            <person name="Berkman P.J."/>
        </authorList>
    </citation>
    <scope>NUCLEOTIDE SEQUENCE [LARGE SCALE GENOMIC DNA]</scope>
</reference>
<dbReference type="Proteomes" id="UP000242770">
    <property type="component" value="Unassembled WGS sequence"/>
</dbReference>
<dbReference type="InterPro" id="IPR033644">
    <property type="entry name" value="Ferrochelatase_C"/>
</dbReference>
<evidence type="ECO:0000256" key="12">
    <source>
        <dbReference type="ARBA" id="ARBA00023244"/>
    </source>
</evidence>
<evidence type="ECO:0000256" key="10">
    <source>
        <dbReference type="ARBA" id="ARBA00023136"/>
    </source>
</evidence>
<evidence type="ECO:0000256" key="17">
    <source>
        <dbReference type="SAM" id="MobiDB-lite"/>
    </source>
</evidence>
<evidence type="ECO:0000256" key="2">
    <source>
        <dbReference type="ARBA" id="ARBA00004943"/>
    </source>
</evidence>
<keyword evidence="9" id="KW-0350">Heme biosynthesis</keyword>
<keyword evidence="6" id="KW-0809">Transit peptide</keyword>
<dbReference type="STRING" id="49012.A0A0F7SCV2"/>
<feature type="region of interest" description="Disordered" evidence="17">
    <location>
        <begin position="1"/>
        <end position="35"/>
    </location>
</feature>
<dbReference type="InterPro" id="IPR033659">
    <property type="entry name" value="Ferrochelatase_N"/>
</dbReference>
<dbReference type="GO" id="GO:0004325">
    <property type="term" value="F:ferrochelatase activity"/>
    <property type="evidence" value="ECO:0007669"/>
    <property type="project" value="UniProtKB-EC"/>
</dbReference>
<keyword evidence="10" id="KW-0472">Membrane</keyword>
<dbReference type="PANTHER" id="PTHR11108:SF1">
    <property type="entry name" value="FERROCHELATASE, MITOCHONDRIAL"/>
    <property type="match status" value="1"/>
</dbReference>
<evidence type="ECO:0000256" key="1">
    <source>
        <dbReference type="ARBA" id="ARBA00004443"/>
    </source>
</evidence>
<sequence length="617" mass="69294">MSAQNDSRYDPYIPSGNASSDPSGGGANFSNSKTARIHSEVDNTISIMRDNINKADFQRAWRKPQQPSGQDCHHWHRHRHPALRYHHPHRRQTLSAITKRNIDLVSALTKRLVLVCCLLLYNTPYDAHVFAKHPFMIDSLIGFGPYKAAAVLFIHHHHHPRHLLRPPPLFVDNHQLRSESESLPLSTVTMISSSSRTMLTASSRARLAVDTSAAAQLVRTKPLQRTLATVAKNSNKPPTGILLMNMGGPSTSTNEEVGDFLSRLFHDRELIQLPFQSRLAPLIARRRTPKIVDQYEKIGGGSPILRWTRTQGKAMTELLDELHPETAPHKVYVAFRYARPLTEEALDEMAEDGVTRAVGFTQYPQYSCSTTGSNLNELYREIQRRKERGAPEANISWSLIDRWPTHPLLVEAFTNRIQAVLDTYPEEKRNKVPILFSAHSLPMQIVSGRGDPYPAEVAATVAAVMTRLKWSNPYRVTWQSQVGPAAWLGPQTSDTIKGWAKQGHKDAIVVPIAFTSDHIETLYEIDIELQEEAEEHGITLKRAESLNDEPTFIRAMAEICASHLSAVEGTPSRIPDERRGENVWSQGYTSKQMLLRCPGCVNAVCGEQKAFFGRTSQ</sequence>
<keyword evidence="5" id="KW-0999">Mitochondrion inner membrane</keyword>
<dbReference type="SUPFAM" id="SSF53800">
    <property type="entry name" value="Chelatase"/>
    <property type="match status" value="1"/>
</dbReference>
<dbReference type="EMBL" id="CCFA01003672">
    <property type="protein sequence ID" value="CDW98758.1"/>
    <property type="molecule type" value="Genomic_DNA"/>
</dbReference>
<evidence type="ECO:0000256" key="3">
    <source>
        <dbReference type="ARBA" id="ARBA00007718"/>
    </source>
</evidence>
<comment type="subcellular location">
    <subcellularLocation>
        <location evidence="1">Mitochondrion inner membrane</location>
        <topology evidence="1">Peripheral membrane protein</topology>
        <orientation evidence="1">Matrix side</orientation>
    </subcellularLocation>
</comment>
<dbReference type="GO" id="GO:0006783">
    <property type="term" value="P:heme biosynthetic process"/>
    <property type="evidence" value="ECO:0007669"/>
    <property type="project" value="UniProtKB-KW"/>
</dbReference>
<dbReference type="PANTHER" id="PTHR11108">
    <property type="entry name" value="FERROCHELATASE"/>
    <property type="match status" value="1"/>
</dbReference>
<keyword evidence="11" id="KW-0456">Lyase</keyword>
<dbReference type="CDD" id="cd00419">
    <property type="entry name" value="Ferrochelatase_C"/>
    <property type="match status" value="1"/>
</dbReference>
<gene>
    <name evidence="18" type="primary">SSCI61820.1</name>
</gene>
<dbReference type="FunFam" id="3.40.50.1400:FF:000003">
    <property type="entry name" value="Ferrochelatase"/>
    <property type="match status" value="1"/>
</dbReference>
<evidence type="ECO:0000256" key="5">
    <source>
        <dbReference type="ARBA" id="ARBA00022792"/>
    </source>
</evidence>
<protein>
    <recommendedName>
        <fullName evidence="4">Ferrochelatase, mitochondrial</fullName>
        <ecNumber evidence="15">4.98.1.1</ecNumber>
    </recommendedName>
    <alternativeName>
        <fullName evidence="14">Heme synthase</fullName>
    </alternativeName>
    <alternativeName>
        <fullName evidence="13">Protoheme ferro-lyase</fullName>
    </alternativeName>
</protein>
<dbReference type="Gene3D" id="3.40.50.1400">
    <property type="match status" value="2"/>
</dbReference>
<evidence type="ECO:0000256" key="4">
    <source>
        <dbReference type="ARBA" id="ARBA00021249"/>
    </source>
</evidence>
<evidence type="ECO:0000256" key="15">
    <source>
        <dbReference type="ARBA" id="ARBA00034332"/>
    </source>
</evidence>
<dbReference type="InterPro" id="IPR001015">
    <property type="entry name" value="Ferrochelatase"/>
</dbReference>
<keyword evidence="12" id="KW-0627">Porphyrin biosynthesis</keyword>
<evidence type="ECO:0000313" key="18">
    <source>
        <dbReference type="EMBL" id="CDW98758.1"/>
    </source>
</evidence>
<evidence type="ECO:0000256" key="9">
    <source>
        <dbReference type="ARBA" id="ARBA00023133"/>
    </source>
</evidence>
<feature type="compositionally biased region" description="Polar residues" evidence="17">
    <location>
        <begin position="16"/>
        <end position="34"/>
    </location>
</feature>
<evidence type="ECO:0000256" key="6">
    <source>
        <dbReference type="ARBA" id="ARBA00022946"/>
    </source>
</evidence>
<dbReference type="EC" id="4.98.1.1" evidence="15"/>
<comment type="similarity">
    <text evidence="3 16">Belongs to the ferrochelatase family.</text>
</comment>
<evidence type="ECO:0000313" key="19">
    <source>
        <dbReference type="Proteomes" id="UP000242770"/>
    </source>
</evidence>
<evidence type="ECO:0000256" key="11">
    <source>
        <dbReference type="ARBA" id="ARBA00023239"/>
    </source>
</evidence>
<accession>A0A0F7SCV2</accession>
<evidence type="ECO:0000256" key="16">
    <source>
        <dbReference type="RuleBase" id="RU004185"/>
    </source>
</evidence>
<dbReference type="HAMAP" id="MF_00323">
    <property type="entry name" value="Ferrochelatase"/>
    <property type="match status" value="1"/>
</dbReference>
<proteinExistence type="inferred from homology"/>
<keyword evidence="19" id="KW-1185">Reference proteome</keyword>
<dbReference type="GO" id="GO:0005743">
    <property type="term" value="C:mitochondrial inner membrane"/>
    <property type="evidence" value="ECO:0007669"/>
    <property type="project" value="UniProtKB-SubCell"/>
</dbReference>
<evidence type="ECO:0000256" key="7">
    <source>
        <dbReference type="ARBA" id="ARBA00023004"/>
    </source>
</evidence>
<comment type="pathway">
    <text evidence="2">Porphyrin-containing compound metabolism; protoheme biosynthesis; protoheme from protoporphyrin-IX: step 1/1.</text>
</comment>